<dbReference type="RefSeq" id="WP_138638330.1">
    <property type="nucleotide sequence ID" value="NZ_JASWDG010000064.1"/>
</dbReference>
<name>A0A5S4GT64_9ACTN</name>
<proteinExistence type="predicted"/>
<protein>
    <submittedName>
        <fullName evidence="1">Uncharacterized protein</fullName>
    </submittedName>
</protein>
<comment type="caution">
    <text evidence="1">The sequence shown here is derived from an EMBL/GenBank/DDBJ whole genome shotgun (WGS) entry which is preliminary data.</text>
</comment>
<dbReference type="AlphaFoldDB" id="A0A5S4GT64"/>
<sequence length="178" mass="19313">MDALPGKNYSDPDSWRIEGTASEAVLSAVTGSGTEPIFRSADLEGAFILNPSGLLSGFSLGLDLPEQALPARRWGRYPSSLSWEASGLRPSEAEPHGLEGHGTLALGHRETRTALSGTCTRVPNARTGVPYLKIVLETVFASAALWWPREARRRLRPVQLTLFAEIRPVRIGPDARGR</sequence>
<gene>
    <name evidence="1" type="ORF">ETD96_21840</name>
</gene>
<evidence type="ECO:0000313" key="2">
    <source>
        <dbReference type="Proteomes" id="UP000305238"/>
    </source>
</evidence>
<keyword evidence="2" id="KW-1185">Reference proteome</keyword>
<organism evidence="1 2">
    <name type="scientific">Actinomadura geliboluensis</name>
    <dbReference type="NCBI Taxonomy" id="882440"/>
    <lineage>
        <taxon>Bacteria</taxon>
        <taxon>Bacillati</taxon>
        <taxon>Actinomycetota</taxon>
        <taxon>Actinomycetes</taxon>
        <taxon>Streptosporangiales</taxon>
        <taxon>Thermomonosporaceae</taxon>
        <taxon>Actinomadura</taxon>
    </lineage>
</organism>
<dbReference type="OrthoDB" id="3543681at2"/>
<reference evidence="1 2" key="1">
    <citation type="submission" date="2019-05" db="EMBL/GenBank/DDBJ databases">
        <title>Draft genome sequence of Actinomadura geliboluensis A8036.</title>
        <authorList>
            <person name="Saricaoglu S."/>
            <person name="Isik K."/>
        </authorList>
    </citation>
    <scope>NUCLEOTIDE SEQUENCE [LARGE SCALE GENOMIC DNA]</scope>
    <source>
        <strain evidence="1 2">A8036</strain>
    </source>
</reference>
<dbReference type="EMBL" id="VCKZ01000161">
    <property type="protein sequence ID" value="TMR36029.1"/>
    <property type="molecule type" value="Genomic_DNA"/>
</dbReference>
<accession>A0A5S4GT64</accession>
<evidence type="ECO:0000313" key="1">
    <source>
        <dbReference type="EMBL" id="TMR36029.1"/>
    </source>
</evidence>
<dbReference type="Proteomes" id="UP000305238">
    <property type="component" value="Unassembled WGS sequence"/>
</dbReference>